<dbReference type="RefSeq" id="WP_055733935.1">
    <property type="nucleotide sequence ID" value="NZ_BMDY01000024.1"/>
</dbReference>
<evidence type="ECO:0000256" key="2">
    <source>
        <dbReference type="ARBA" id="ARBA00022475"/>
    </source>
</evidence>
<keyword evidence="3 6" id="KW-0812">Transmembrane</keyword>
<feature type="transmembrane region" description="Helical" evidence="6">
    <location>
        <begin position="47"/>
        <end position="68"/>
    </location>
</feature>
<comment type="subcellular location">
    <subcellularLocation>
        <location evidence="1">Cell membrane</location>
        <topology evidence="1">Multi-pass membrane protein</topology>
    </subcellularLocation>
</comment>
<evidence type="ECO:0000256" key="6">
    <source>
        <dbReference type="SAM" id="Phobius"/>
    </source>
</evidence>
<accession>A0ABQ1I540</accession>
<dbReference type="InterPro" id="IPR003740">
    <property type="entry name" value="YitT"/>
</dbReference>
<evidence type="ECO:0000313" key="7">
    <source>
        <dbReference type="EMBL" id="GGB17202.1"/>
    </source>
</evidence>
<dbReference type="Proteomes" id="UP000651977">
    <property type="component" value="Unassembled WGS sequence"/>
</dbReference>
<proteinExistence type="predicted"/>
<evidence type="ECO:0000256" key="5">
    <source>
        <dbReference type="ARBA" id="ARBA00023136"/>
    </source>
</evidence>
<comment type="caution">
    <text evidence="7">The sequence shown here is derived from an EMBL/GenBank/DDBJ whole genome shotgun (WGS) entry which is preliminary data.</text>
</comment>
<keyword evidence="8" id="KW-1185">Reference proteome</keyword>
<protein>
    <submittedName>
        <fullName evidence="7">Membrane protein</fullName>
    </submittedName>
</protein>
<keyword evidence="4 6" id="KW-1133">Transmembrane helix</keyword>
<gene>
    <name evidence="7" type="ORF">GCM10007414_33300</name>
</gene>
<evidence type="ECO:0000256" key="1">
    <source>
        <dbReference type="ARBA" id="ARBA00004651"/>
    </source>
</evidence>
<feature type="transmembrane region" description="Helical" evidence="6">
    <location>
        <begin position="105"/>
        <end position="123"/>
    </location>
</feature>
<reference evidence="8" key="1">
    <citation type="journal article" date="2019" name="Int. J. Syst. Evol. Microbiol.">
        <title>The Global Catalogue of Microorganisms (GCM) 10K type strain sequencing project: providing services to taxonomists for standard genome sequencing and annotation.</title>
        <authorList>
            <consortium name="The Broad Institute Genomics Platform"/>
            <consortium name="The Broad Institute Genome Sequencing Center for Infectious Disease"/>
            <person name="Wu L."/>
            <person name="Ma J."/>
        </authorList>
    </citation>
    <scope>NUCLEOTIDE SEQUENCE [LARGE SCALE GENOMIC DNA]</scope>
    <source>
        <strain evidence="8">CGMCC 1.10131</strain>
    </source>
</reference>
<name>A0ABQ1I540_9ALTE</name>
<evidence type="ECO:0000313" key="8">
    <source>
        <dbReference type="Proteomes" id="UP000651977"/>
    </source>
</evidence>
<organism evidence="7 8">
    <name type="scientific">Agarivorans gilvus</name>
    <dbReference type="NCBI Taxonomy" id="680279"/>
    <lineage>
        <taxon>Bacteria</taxon>
        <taxon>Pseudomonadati</taxon>
        <taxon>Pseudomonadota</taxon>
        <taxon>Gammaproteobacteria</taxon>
        <taxon>Alteromonadales</taxon>
        <taxon>Alteromonadaceae</taxon>
        <taxon>Agarivorans</taxon>
    </lineage>
</organism>
<sequence length="198" mass="21385">MEKHNWLEDILALIIGSIMVSLGLFFFKDTQLLTGGTAGLALLSNQFIALSFGQIFLLINLPFFILGFAKMGAGFTLRTVACVALVSLMTDYLHLVISLSELNRAYAALSGGFLIGTGMLILIRHKGSLGGVNILALYLQQTFNIRAGHVQMALDVLIVATSYFLVPLSILLWSIVGAIALNIVIALNHKSGRYQGLS</sequence>
<feature type="transmembrane region" description="Helical" evidence="6">
    <location>
        <begin position="7"/>
        <end position="27"/>
    </location>
</feature>
<dbReference type="PANTHER" id="PTHR33545">
    <property type="entry name" value="UPF0750 MEMBRANE PROTEIN YITT-RELATED"/>
    <property type="match status" value="1"/>
</dbReference>
<evidence type="ECO:0000256" key="3">
    <source>
        <dbReference type="ARBA" id="ARBA00022692"/>
    </source>
</evidence>
<dbReference type="InterPro" id="IPR051461">
    <property type="entry name" value="UPF0750_membrane"/>
</dbReference>
<keyword evidence="2" id="KW-1003">Cell membrane</keyword>
<keyword evidence="5 6" id="KW-0472">Membrane</keyword>
<dbReference type="Pfam" id="PF02588">
    <property type="entry name" value="YitT_membrane"/>
    <property type="match status" value="1"/>
</dbReference>
<evidence type="ECO:0000256" key="4">
    <source>
        <dbReference type="ARBA" id="ARBA00022989"/>
    </source>
</evidence>
<dbReference type="PANTHER" id="PTHR33545:SF5">
    <property type="entry name" value="UPF0750 MEMBRANE PROTEIN YITT"/>
    <property type="match status" value="1"/>
</dbReference>
<feature type="transmembrane region" description="Helical" evidence="6">
    <location>
        <begin position="170"/>
        <end position="188"/>
    </location>
</feature>
<dbReference type="EMBL" id="BMDY01000024">
    <property type="protein sequence ID" value="GGB17202.1"/>
    <property type="molecule type" value="Genomic_DNA"/>
</dbReference>
<feature type="transmembrane region" description="Helical" evidence="6">
    <location>
        <begin position="80"/>
        <end position="99"/>
    </location>
</feature>